<protein>
    <submittedName>
        <fullName evidence="1">Uncharacterized protein</fullName>
    </submittedName>
</protein>
<dbReference type="Proteomes" id="UP001057402">
    <property type="component" value="Chromosome 5"/>
</dbReference>
<name>A0ACB9QW95_9MYRT</name>
<comment type="caution">
    <text evidence="1">The sequence shown here is derived from an EMBL/GenBank/DDBJ whole genome shotgun (WGS) entry which is preliminary data.</text>
</comment>
<reference evidence="2" key="1">
    <citation type="journal article" date="2023" name="Front. Plant Sci.">
        <title>Chromosomal-level genome assembly of Melastoma candidum provides insights into trichome evolution.</title>
        <authorList>
            <person name="Zhong Y."/>
            <person name="Wu W."/>
            <person name="Sun C."/>
            <person name="Zou P."/>
            <person name="Liu Y."/>
            <person name="Dai S."/>
            <person name="Zhou R."/>
        </authorList>
    </citation>
    <scope>NUCLEOTIDE SEQUENCE [LARGE SCALE GENOMIC DNA]</scope>
</reference>
<proteinExistence type="predicted"/>
<evidence type="ECO:0000313" key="1">
    <source>
        <dbReference type="EMBL" id="KAI4371112.1"/>
    </source>
</evidence>
<organism evidence="1 2">
    <name type="scientific">Melastoma candidum</name>
    <dbReference type="NCBI Taxonomy" id="119954"/>
    <lineage>
        <taxon>Eukaryota</taxon>
        <taxon>Viridiplantae</taxon>
        <taxon>Streptophyta</taxon>
        <taxon>Embryophyta</taxon>
        <taxon>Tracheophyta</taxon>
        <taxon>Spermatophyta</taxon>
        <taxon>Magnoliopsida</taxon>
        <taxon>eudicotyledons</taxon>
        <taxon>Gunneridae</taxon>
        <taxon>Pentapetalae</taxon>
        <taxon>rosids</taxon>
        <taxon>malvids</taxon>
        <taxon>Myrtales</taxon>
        <taxon>Melastomataceae</taxon>
        <taxon>Melastomatoideae</taxon>
        <taxon>Melastomateae</taxon>
        <taxon>Melastoma</taxon>
    </lineage>
</organism>
<accession>A0ACB9QW95</accession>
<dbReference type="EMBL" id="CM042884">
    <property type="protein sequence ID" value="KAI4371112.1"/>
    <property type="molecule type" value="Genomic_DNA"/>
</dbReference>
<keyword evidence="2" id="KW-1185">Reference proteome</keyword>
<evidence type="ECO:0000313" key="2">
    <source>
        <dbReference type="Proteomes" id="UP001057402"/>
    </source>
</evidence>
<gene>
    <name evidence="1" type="ORF">MLD38_019381</name>
</gene>
<sequence length="115" mass="13550">MISFEIRFPWMGESYGSHLVVGICNGLVLLQRDYEKPKLSLWNPITREIRKIRNVIECLCYCNTDYGFSFVRSSDEYEIVMVHRPMALQKYCLLAVFEAQYMEDGPSATSRRNYF</sequence>